<feature type="domain" description="CCA-adding enzyme C-terminal" evidence="12">
    <location>
        <begin position="312"/>
        <end position="456"/>
    </location>
</feature>
<keyword evidence="5" id="KW-0479">Metal-binding</keyword>
<dbReference type="InterPro" id="IPR050264">
    <property type="entry name" value="Bact_CCA-adding_enz_type3_sf"/>
</dbReference>
<proteinExistence type="inferred from homology"/>
<evidence type="ECO:0000256" key="4">
    <source>
        <dbReference type="ARBA" id="ARBA00022695"/>
    </source>
</evidence>
<dbReference type="EC" id="2.7.7.72" evidence="13"/>
<organism evidence="13 14">
    <name type="scientific">Peptostreptococcus equinus</name>
    <dbReference type="NCBI Taxonomy" id="3003601"/>
    <lineage>
        <taxon>Bacteria</taxon>
        <taxon>Bacillati</taxon>
        <taxon>Bacillota</taxon>
        <taxon>Clostridia</taxon>
        <taxon>Peptostreptococcales</taxon>
        <taxon>Peptostreptococcaceae</taxon>
        <taxon>Peptostreptococcus</taxon>
    </lineage>
</organism>
<dbReference type="Pfam" id="PF12627">
    <property type="entry name" value="PolyA_pol_RNAbd"/>
    <property type="match status" value="1"/>
</dbReference>
<dbReference type="InterPro" id="IPR043519">
    <property type="entry name" value="NT_sf"/>
</dbReference>
<gene>
    <name evidence="13" type="ORF">O0R46_06195</name>
</gene>
<evidence type="ECO:0000256" key="7">
    <source>
        <dbReference type="ARBA" id="ARBA00022842"/>
    </source>
</evidence>
<keyword evidence="7" id="KW-0460">Magnesium</keyword>
<dbReference type="Gene3D" id="1.10.246.80">
    <property type="match status" value="1"/>
</dbReference>
<keyword evidence="2 9" id="KW-0808">Transferase</keyword>
<keyword evidence="4 13" id="KW-0548">Nucleotidyltransferase</keyword>
<evidence type="ECO:0000256" key="6">
    <source>
        <dbReference type="ARBA" id="ARBA00022741"/>
    </source>
</evidence>
<name>A0ABY7JPW4_9FIRM</name>
<evidence type="ECO:0000259" key="10">
    <source>
        <dbReference type="Pfam" id="PF01743"/>
    </source>
</evidence>
<feature type="domain" description="tRNA nucleotidyltransferase/poly(A) polymerase RNA and SrmB- binding" evidence="11">
    <location>
        <begin position="186"/>
        <end position="240"/>
    </location>
</feature>
<sequence>MEKDLRVFDKEILEKKLKDNIDIKAVSIIDRLHKHGFEAYIVGGCVRDIIMDKKPNDWDITTNALPEDIIVIFEKTVPTGVQHGTVSVLIDSDLFELTTYRIDGKYLDYRRPENVEFSNSLKDDLSRRDFTINALAYNNISGLIDEFNGIEDIKNKIISCVGNPDKRFNEDALRIIRAIRFSAKLGFTIDDTTFKSIEKNAKNIKNISIERINLELEKIIEFDPEKIKLLNRYSMSEFIFSGYIPNDDSINQSKKIHEIALYFMNNIDIKENTQRTIESLGLKQFFKYNADLSKLDQKNFMAMKRALIFKGVEYEKLHEILKKLRYSNKNIEKTEKIFYILNNKETELLLNDNLEKVKYKMILKKILNYMQDVDLVKCALFAKFIEKFENPTFCFQAINDIILRGECFSVSQLSINGRDIIENNIAQGAEIGYILDSILDYVMEHPESNEKKKLLSLSRKIQNNNINWRYDHEL</sequence>
<evidence type="ECO:0000259" key="11">
    <source>
        <dbReference type="Pfam" id="PF12627"/>
    </source>
</evidence>
<dbReference type="SUPFAM" id="SSF81301">
    <property type="entry name" value="Nucleotidyltransferase"/>
    <property type="match status" value="1"/>
</dbReference>
<evidence type="ECO:0000256" key="3">
    <source>
        <dbReference type="ARBA" id="ARBA00022694"/>
    </source>
</evidence>
<dbReference type="GO" id="GO:0004810">
    <property type="term" value="F:CCA tRNA nucleotidyltransferase activity"/>
    <property type="evidence" value="ECO:0007669"/>
    <property type="project" value="UniProtKB-EC"/>
</dbReference>
<evidence type="ECO:0000313" key="13">
    <source>
        <dbReference type="EMBL" id="WAW14198.1"/>
    </source>
</evidence>
<reference evidence="13" key="1">
    <citation type="submission" date="2022-12" db="EMBL/GenBank/DDBJ databases">
        <title>Peptostreptococcus.</title>
        <authorList>
            <person name="Lee S.H."/>
        </authorList>
    </citation>
    <scope>NUCLEOTIDE SEQUENCE</scope>
    <source>
        <strain evidence="13">CBA3647</strain>
    </source>
</reference>
<dbReference type="NCBIfam" id="NF009814">
    <property type="entry name" value="PRK13299.1"/>
    <property type="match status" value="1"/>
</dbReference>
<dbReference type="RefSeq" id="WP_269310859.1">
    <property type="nucleotide sequence ID" value="NZ_CP114052.1"/>
</dbReference>
<protein>
    <submittedName>
        <fullName evidence="13">CCA tRNA nucleotidyltransferase</fullName>
        <ecNumber evidence="13">2.7.7.72</ecNumber>
    </submittedName>
</protein>
<keyword evidence="3" id="KW-0819">tRNA processing</keyword>
<dbReference type="SUPFAM" id="SSF81891">
    <property type="entry name" value="Poly A polymerase C-terminal region-like"/>
    <property type="match status" value="1"/>
</dbReference>
<evidence type="ECO:0000259" key="12">
    <source>
        <dbReference type="Pfam" id="PF13735"/>
    </source>
</evidence>
<evidence type="ECO:0000256" key="9">
    <source>
        <dbReference type="RuleBase" id="RU003953"/>
    </source>
</evidence>
<comment type="cofactor">
    <cofactor evidence="1">
        <name>Mg(2+)</name>
        <dbReference type="ChEBI" id="CHEBI:18420"/>
    </cofactor>
</comment>
<comment type="similarity">
    <text evidence="9">Belongs to the tRNA nucleotidyltransferase/poly(A) polymerase family.</text>
</comment>
<dbReference type="InterPro" id="IPR002646">
    <property type="entry name" value="PolA_pol_head_dom"/>
</dbReference>
<evidence type="ECO:0000256" key="1">
    <source>
        <dbReference type="ARBA" id="ARBA00001946"/>
    </source>
</evidence>
<evidence type="ECO:0000256" key="5">
    <source>
        <dbReference type="ARBA" id="ARBA00022723"/>
    </source>
</evidence>
<keyword evidence="14" id="KW-1185">Reference proteome</keyword>
<dbReference type="Pfam" id="PF01743">
    <property type="entry name" value="PolyA_pol"/>
    <property type="match status" value="1"/>
</dbReference>
<dbReference type="InterPro" id="IPR032810">
    <property type="entry name" value="CCA-adding_enz_C"/>
</dbReference>
<dbReference type="Pfam" id="PF13735">
    <property type="entry name" value="tRNA_NucTran2_2"/>
    <property type="match status" value="1"/>
</dbReference>
<dbReference type="PANTHER" id="PTHR46173:SF1">
    <property type="entry name" value="CCA TRNA NUCLEOTIDYLTRANSFERASE 1, MITOCHONDRIAL"/>
    <property type="match status" value="1"/>
</dbReference>
<dbReference type="PANTHER" id="PTHR46173">
    <property type="entry name" value="CCA TRNA NUCLEOTIDYLTRANSFERASE 1, MITOCHONDRIAL"/>
    <property type="match status" value="1"/>
</dbReference>
<dbReference type="Gene3D" id="3.30.460.10">
    <property type="entry name" value="Beta Polymerase, domain 2"/>
    <property type="match status" value="1"/>
</dbReference>
<evidence type="ECO:0000256" key="2">
    <source>
        <dbReference type="ARBA" id="ARBA00022679"/>
    </source>
</evidence>
<evidence type="ECO:0000313" key="14">
    <source>
        <dbReference type="Proteomes" id="UP001164187"/>
    </source>
</evidence>
<feature type="domain" description="Poly A polymerase head" evidence="10">
    <location>
        <begin position="39"/>
        <end position="158"/>
    </location>
</feature>
<dbReference type="EMBL" id="CP114052">
    <property type="protein sequence ID" value="WAW14198.1"/>
    <property type="molecule type" value="Genomic_DNA"/>
</dbReference>
<accession>A0ABY7JPW4</accession>
<keyword evidence="6" id="KW-0547">Nucleotide-binding</keyword>
<dbReference type="Gene3D" id="1.10.3090.10">
    <property type="entry name" value="cca-adding enzyme, domain 2"/>
    <property type="match status" value="1"/>
</dbReference>
<evidence type="ECO:0000256" key="8">
    <source>
        <dbReference type="ARBA" id="ARBA00022884"/>
    </source>
</evidence>
<keyword evidence="8 9" id="KW-0694">RNA-binding</keyword>
<dbReference type="InterPro" id="IPR032828">
    <property type="entry name" value="PolyA_RNA-bd"/>
</dbReference>
<dbReference type="CDD" id="cd05398">
    <property type="entry name" value="NT_ClassII-CCAase"/>
    <property type="match status" value="1"/>
</dbReference>
<dbReference type="Proteomes" id="UP001164187">
    <property type="component" value="Chromosome"/>
</dbReference>